<dbReference type="InterPro" id="IPR027989">
    <property type="entry name" value="DUF4461"/>
</dbReference>
<protein>
    <submittedName>
        <fullName evidence="9">DUF4461 domain-containing protein</fullName>
    </submittedName>
</protein>
<feature type="coiled-coil region" evidence="4">
    <location>
        <begin position="498"/>
        <end position="525"/>
    </location>
</feature>
<evidence type="ECO:0000313" key="8">
    <source>
        <dbReference type="Proteomes" id="UP000095283"/>
    </source>
</evidence>
<evidence type="ECO:0000256" key="5">
    <source>
        <dbReference type="SAM" id="MobiDB-lite"/>
    </source>
</evidence>
<evidence type="ECO:0000256" key="2">
    <source>
        <dbReference type="ARBA" id="ARBA00022448"/>
    </source>
</evidence>
<evidence type="ECO:0000256" key="3">
    <source>
        <dbReference type="ARBA" id="ARBA00023242"/>
    </source>
</evidence>
<feature type="domain" description="Nucleoporin Nup159/Nup146 N-terminal" evidence="7">
    <location>
        <begin position="227"/>
        <end position="311"/>
    </location>
</feature>
<comment type="subcellular location">
    <subcellularLocation>
        <location evidence="1">Nucleus</location>
    </subcellularLocation>
</comment>
<keyword evidence="2" id="KW-0813">Transport</keyword>
<keyword evidence="3" id="KW-0539">Nucleus</keyword>
<evidence type="ECO:0000259" key="6">
    <source>
        <dbReference type="Pfam" id="PF14688"/>
    </source>
</evidence>
<feature type="compositionally biased region" description="Polar residues" evidence="5">
    <location>
        <begin position="901"/>
        <end position="913"/>
    </location>
</feature>
<sequence length="1211" mass="133325">MMIDDVVVDVTDFKFRSLQRIRLYNAAETYPKGLGQTQLAVSSKFQIAIAVKGNNEVSIVSISVNCDGSLLGVLVNSPNGAFIYIFDIQAFSLEYTGEVYRISAIRMGTDTSSKGLAFEWNPALSDIFAASATDKTVVVIKINSLNPTKYTMVGEKKFGAAVQVISWSPKGKQLVTGDNVGKICQLKPELEDKPPIWKVLPDLAYSSNQSTLAPALSVNTGLLLEWNLVIIASAKSSEIFVVGKRSDLWQQWCLEDSDRIDLPTTSSRKETFPIGVAIDRSSNCEIILNDDSSKRHQASPIVMILSTDGVLVSYHVVSQLSTHKSCQMYILEIHSIKQHVCICMLFLILLMFFVASSFQESGGDDIISEMLKIKYDLEDDHSGLERKMKSALISVAEKIASLEDMTDVKSLVKRIKEQDDYDRNIRIENLLKDFENFKEKYSKAKKLFESTKKINVSKFQVFLKYFIIHDLSFIQLRIKTTLLTGMDRVTEAKVQQTMRNIGKNANELRIRVDTLERDILQLTRNISSVHIQNSNNHLHNNSKLNDSLSTPIHTMTMEQVGGITGDVLEMRNKMSTIMRSKESTIIKTKKVQVKPLIDSNVTKSIPMDISRLETSLIQAATLKTKTMVMSDAATQADVPLPTPVIVSEPKSIQTSTSVSQGLTTPKPKPYIQSDVLVPEKSVPHFSTPLGIKSAPLATSTPTAGKSDSLFTGGILVQQSKDGPSSKNNVEELTVKTGDVVLKPVIEPIYSAGSSTTIVEQCHDSDLHKLFNTSVKHSVEPTIIDNRRSGHEVTESPKASSETTEVGLIVNYKKLGYFYLLQVKNNIVVVEPNKEIDVSEKTVTENSATKAITSSTSNANGSGSVFGSGTAVLTTSTIPINPSPTVTASSSPFGSLFGQKSAGETNSTVSSAPTFSFKPKNEQTNQSNTANTFSFVPKGTSGNTGFAAAAASAAAQASTDEGMMEDDMGGSGSVSVQPGGTLFSGGFLRYLRDKKNIPVGNDLLAVLRISKENAVRKAREAEITRLTLKDEIDDVKWRTGVKDVSFLFGRGSFVCCDGSVQFGADNVPEQWQQVCLEYNVRRTHLPLLRESATNLRLLFGGALILLPYQRGLAQTLQQIQTLIVRYLFRIKSRSDLQENLMKHGKGTMIEVMTSYDELAVGRDGRLLIPCNVDIFSLHSFLEECAEFSKVLNKDVKILTINDYIYIYIYMSE</sequence>
<dbReference type="Pfam" id="PF14688">
    <property type="entry name" value="DUF4461"/>
    <property type="match status" value="1"/>
</dbReference>
<dbReference type="InterPro" id="IPR039462">
    <property type="entry name" value="Nup159/Nup146_N"/>
</dbReference>
<evidence type="ECO:0000313" key="9">
    <source>
        <dbReference type="WBParaSite" id="Hba_16301"/>
    </source>
</evidence>
<feature type="compositionally biased region" description="Polar residues" evidence="5">
    <location>
        <begin position="921"/>
        <end position="935"/>
    </location>
</feature>
<evidence type="ECO:0000256" key="1">
    <source>
        <dbReference type="ARBA" id="ARBA00004123"/>
    </source>
</evidence>
<evidence type="ECO:0000256" key="4">
    <source>
        <dbReference type="SAM" id="Coils"/>
    </source>
</evidence>
<dbReference type="GO" id="GO:0005634">
    <property type="term" value="C:nucleus"/>
    <property type="evidence" value="ECO:0007669"/>
    <property type="project" value="UniProtKB-SubCell"/>
</dbReference>
<keyword evidence="4" id="KW-0175">Coiled coil</keyword>
<feature type="domain" description="DUF4461" evidence="6">
    <location>
        <begin position="1040"/>
        <end position="1186"/>
    </location>
</feature>
<name>A0A1I7XEZ6_HETBA</name>
<dbReference type="Gene3D" id="2.130.10.10">
    <property type="entry name" value="YVTN repeat-like/Quinoprotein amine dehydrogenase"/>
    <property type="match status" value="2"/>
</dbReference>
<dbReference type="SUPFAM" id="SSF117289">
    <property type="entry name" value="Nucleoporin domain"/>
    <property type="match status" value="1"/>
</dbReference>
<evidence type="ECO:0000259" key="7">
    <source>
        <dbReference type="Pfam" id="PF16755"/>
    </source>
</evidence>
<dbReference type="WBParaSite" id="Hba_16301">
    <property type="protein sequence ID" value="Hba_16301"/>
    <property type="gene ID" value="Hba_16301"/>
</dbReference>
<accession>A0A1I7XEZ6</accession>
<feature type="region of interest" description="Disordered" evidence="5">
    <location>
        <begin position="896"/>
        <end position="935"/>
    </location>
</feature>
<dbReference type="InterPro" id="IPR015943">
    <property type="entry name" value="WD40/YVTN_repeat-like_dom_sf"/>
</dbReference>
<reference evidence="9" key="1">
    <citation type="submission" date="2016-11" db="UniProtKB">
        <authorList>
            <consortium name="WormBaseParasite"/>
        </authorList>
    </citation>
    <scope>IDENTIFICATION</scope>
</reference>
<dbReference type="Proteomes" id="UP000095283">
    <property type="component" value="Unplaced"/>
</dbReference>
<organism evidence="8 9">
    <name type="scientific">Heterorhabditis bacteriophora</name>
    <name type="common">Entomopathogenic nematode worm</name>
    <dbReference type="NCBI Taxonomy" id="37862"/>
    <lineage>
        <taxon>Eukaryota</taxon>
        <taxon>Metazoa</taxon>
        <taxon>Ecdysozoa</taxon>
        <taxon>Nematoda</taxon>
        <taxon>Chromadorea</taxon>
        <taxon>Rhabditida</taxon>
        <taxon>Rhabditina</taxon>
        <taxon>Rhabditomorpha</taxon>
        <taxon>Strongyloidea</taxon>
        <taxon>Heterorhabditidae</taxon>
        <taxon>Heterorhabditis</taxon>
    </lineage>
</organism>
<keyword evidence="8" id="KW-1185">Reference proteome</keyword>
<dbReference type="Pfam" id="PF16755">
    <property type="entry name" value="Beta-prop_NUP159_NUP214"/>
    <property type="match status" value="1"/>
</dbReference>
<proteinExistence type="predicted"/>
<dbReference type="AlphaFoldDB" id="A0A1I7XEZ6"/>